<comment type="similarity">
    <text evidence="2">Belongs to the TPA1 family.</text>
</comment>
<dbReference type="RefSeq" id="XP_022105477.1">
    <property type="nucleotide sequence ID" value="XM_022249785.1"/>
</dbReference>
<dbReference type="PROSITE" id="PS51471">
    <property type="entry name" value="FE2OG_OXY"/>
    <property type="match status" value="1"/>
</dbReference>
<evidence type="ECO:0000313" key="12">
    <source>
        <dbReference type="Proteomes" id="UP000694845"/>
    </source>
</evidence>
<dbReference type="OrthoDB" id="430522at2759"/>
<keyword evidence="6" id="KW-0560">Oxidoreductase</keyword>
<evidence type="ECO:0000256" key="5">
    <source>
        <dbReference type="ARBA" id="ARBA00022964"/>
    </source>
</evidence>
<dbReference type="Gene3D" id="2.60.120.620">
    <property type="entry name" value="q2cbj1_9rhob like domain"/>
    <property type="match status" value="2"/>
</dbReference>
<dbReference type="PANTHER" id="PTHR12117">
    <property type="entry name" value="HISTONE ACETYLTRANSFERASE COMPLEX"/>
    <property type="match status" value="1"/>
</dbReference>
<evidence type="ECO:0000259" key="11">
    <source>
        <dbReference type="PROSITE" id="PS51471"/>
    </source>
</evidence>
<evidence type="ECO:0000256" key="4">
    <source>
        <dbReference type="ARBA" id="ARBA00022896"/>
    </source>
</evidence>
<evidence type="ECO:0000256" key="1">
    <source>
        <dbReference type="ARBA" id="ARBA00001961"/>
    </source>
</evidence>
<evidence type="ECO:0000256" key="6">
    <source>
        <dbReference type="ARBA" id="ARBA00023002"/>
    </source>
</evidence>
<evidence type="ECO:0000256" key="10">
    <source>
        <dbReference type="SAM" id="MobiDB-lite"/>
    </source>
</evidence>
<keyword evidence="7" id="KW-0408">Iron</keyword>
<dbReference type="InterPro" id="IPR051842">
    <property type="entry name" value="uS12_prolyl_hydroxylase"/>
</dbReference>
<protein>
    <recommendedName>
        <fullName evidence="8">uS12 prolyl 3-hydroxylase</fullName>
    </recommendedName>
</protein>
<name>A0A8B7ZKB7_ACAPL</name>
<organism evidence="12 13">
    <name type="scientific">Acanthaster planci</name>
    <name type="common">Crown-of-thorns starfish</name>
    <dbReference type="NCBI Taxonomy" id="133434"/>
    <lineage>
        <taxon>Eukaryota</taxon>
        <taxon>Metazoa</taxon>
        <taxon>Echinodermata</taxon>
        <taxon>Eleutherozoa</taxon>
        <taxon>Asterozoa</taxon>
        <taxon>Asteroidea</taxon>
        <taxon>Valvatacea</taxon>
        <taxon>Valvatida</taxon>
        <taxon>Acanthasteridae</taxon>
        <taxon>Acanthaster</taxon>
    </lineage>
</organism>
<dbReference type="InterPro" id="IPR019601">
    <property type="entry name" value="Oxoglutarate/Fe-dep_Oase_C"/>
</dbReference>
<evidence type="ECO:0000256" key="7">
    <source>
        <dbReference type="ARBA" id="ARBA00023004"/>
    </source>
</evidence>
<dbReference type="InterPro" id="IPR039558">
    <property type="entry name" value="TPA1/OFD1_N"/>
</dbReference>
<evidence type="ECO:0000313" key="13">
    <source>
        <dbReference type="RefSeq" id="XP_022105477.1"/>
    </source>
</evidence>
<feature type="domain" description="Fe2OG dioxygenase" evidence="11">
    <location>
        <begin position="145"/>
        <end position="247"/>
    </location>
</feature>
<comment type="cofactor">
    <cofactor evidence="1">
        <name>L-ascorbate</name>
        <dbReference type="ChEBI" id="CHEBI:38290"/>
    </cofactor>
</comment>
<feature type="region of interest" description="Disordered" evidence="10">
    <location>
        <begin position="1"/>
        <end position="33"/>
    </location>
</feature>
<dbReference type="CTD" id="55239"/>
<dbReference type="KEGG" id="aplc:110987231"/>
<dbReference type="GO" id="GO:0005506">
    <property type="term" value="F:iron ion binding"/>
    <property type="evidence" value="ECO:0007669"/>
    <property type="project" value="InterPro"/>
</dbReference>
<dbReference type="GeneID" id="110987231"/>
<sequence>MTSKRTDENCVEPAKSGKKKRKTEPSGFVPNEVNPAYGEGNFKQLLGEAFRNQESFEHESGATLLRYPFSCCILPNFVKDDSHLKGLKDELLDLPFEEKSNDLYKFQQSGALQNVSSPHIIGLRNFLYENFLAWLRKVTGIPLDDTVDMTCSKYNYTDSLLCHDDELGGRRIAFILYLVPPWEEKDGGALDLFKVDEHGQPSQVVKSLLPKWNNFVFFEVTPVSFHQVAEVLAQDKCRLSVSGWFHGPPVDRPAPYVEPRLALQSHCTLQEDEIFEWISPLYLDPLSQSEIQDRFSDDSEIQLENFLQKDKYELVSKAVASSDIRWQRIGPANKRNYERADVSTLPQILLDCLNVLRSEHMFLTLSNFTGLKLHEHAPNNDSDDDSDDDRDEREESSEEEADKESRDEDATRNANVADGTEAEEGIVIVSKPTPYNPRCRAEVRRWSHGCYTLLHDTDTEGSEFALDAVIHFGCPPDWQTHHGGYISYIAKAEDEELLSVSPESNGLSLVYRDKETLKFVKHLNHRFTECSSEGDGEPAIYDIQLVYYE</sequence>
<evidence type="ECO:0000256" key="2">
    <source>
        <dbReference type="ARBA" id="ARBA00007443"/>
    </source>
</evidence>
<dbReference type="Pfam" id="PF13661">
    <property type="entry name" value="2OG-FeII_Oxy_4"/>
    <property type="match status" value="1"/>
</dbReference>
<gene>
    <name evidence="13" type="primary">LOC110987231</name>
</gene>
<dbReference type="OMA" id="HDHEILY"/>
<dbReference type="GO" id="GO:0031543">
    <property type="term" value="F:peptidyl-proline dioxygenase activity"/>
    <property type="evidence" value="ECO:0007669"/>
    <property type="project" value="UniProtKB-ARBA"/>
</dbReference>
<dbReference type="Pfam" id="PF10637">
    <property type="entry name" value="Ofd1_CTDD"/>
    <property type="match status" value="1"/>
</dbReference>
<evidence type="ECO:0000256" key="3">
    <source>
        <dbReference type="ARBA" id="ARBA00022723"/>
    </source>
</evidence>
<proteinExistence type="inferred from homology"/>
<keyword evidence="12" id="KW-1185">Reference proteome</keyword>
<keyword evidence="3" id="KW-0479">Metal-binding</keyword>
<dbReference type="GO" id="GO:0005737">
    <property type="term" value="C:cytoplasm"/>
    <property type="evidence" value="ECO:0007669"/>
    <property type="project" value="TreeGrafter"/>
</dbReference>
<reference evidence="13" key="1">
    <citation type="submission" date="2025-08" db="UniProtKB">
        <authorList>
            <consortium name="RefSeq"/>
        </authorList>
    </citation>
    <scope>IDENTIFICATION</scope>
</reference>
<dbReference type="InterPro" id="IPR006620">
    <property type="entry name" value="Pro_4_hyd_alph"/>
</dbReference>
<accession>A0A8B7ZKB7</accession>
<evidence type="ECO:0000256" key="8">
    <source>
        <dbReference type="ARBA" id="ARBA00029938"/>
    </source>
</evidence>
<dbReference type="SMART" id="SM00702">
    <property type="entry name" value="P4Hc"/>
    <property type="match status" value="1"/>
</dbReference>
<comment type="catalytic activity">
    <reaction evidence="9">
        <text>[ribosomal protein uS12]-L-proline + 2-oxoglutarate + O2 = [ribosomal protein uS12]-(3S)-3-hydroxy-L-proline + succinate + CO2</text>
        <dbReference type="Rhea" id="RHEA:54156"/>
        <dbReference type="Rhea" id="RHEA-COMP:13816"/>
        <dbReference type="Rhea" id="RHEA-COMP:13818"/>
        <dbReference type="ChEBI" id="CHEBI:15379"/>
        <dbReference type="ChEBI" id="CHEBI:16526"/>
        <dbReference type="ChEBI" id="CHEBI:16810"/>
        <dbReference type="ChEBI" id="CHEBI:30031"/>
        <dbReference type="ChEBI" id="CHEBI:50342"/>
        <dbReference type="ChEBI" id="CHEBI:85428"/>
    </reaction>
</comment>
<dbReference type="Proteomes" id="UP000694845">
    <property type="component" value="Unplaced"/>
</dbReference>
<feature type="compositionally biased region" description="Acidic residues" evidence="10">
    <location>
        <begin position="381"/>
        <end position="402"/>
    </location>
</feature>
<evidence type="ECO:0000256" key="9">
    <source>
        <dbReference type="ARBA" id="ARBA00047444"/>
    </source>
</evidence>
<keyword evidence="4" id="KW-0847">Vitamin C</keyword>
<dbReference type="InterPro" id="IPR005123">
    <property type="entry name" value="Oxoglu/Fe-dep_dioxygenase_dom"/>
</dbReference>
<dbReference type="PANTHER" id="PTHR12117:SF0">
    <property type="entry name" value="PROLYL 3-HYDROXYLASE OGFOD1"/>
    <property type="match status" value="1"/>
</dbReference>
<dbReference type="GO" id="GO:0031418">
    <property type="term" value="F:L-ascorbic acid binding"/>
    <property type="evidence" value="ECO:0007669"/>
    <property type="project" value="UniProtKB-KW"/>
</dbReference>
<dbReference type="GO" id="GO:0006449">
    <property type="term" value="P:regulation of translational termination"/>
    <property type="evidence" value="ECO:0007669"/>
    <property type="project" value="TreeGrafter"/>
</dbReference>
<keyword evidence="5" id="KW-0223">Dioxygenase</keyword>
<dbReference type="AlphaFoldDB" id="A0A8B7ZKB7"/>
<feature type="region of interest" description="Disordered" evidence="10">
    <location>
        <begin position="373"/>
        <end position="429"/>
    </location>
</feature>